<keyword evidence="1" id="KW-0472">Membrane</keyword>
<protein>
    <submittedName>
        <fullName evidence="3">Histidine kinase</fullName>
    </submittedName>
</protein>
<dbReference type="GO" id="GO:0000155">
    <property type="term" value="F:phosphorelay sensor kinase activity"/>
    <property type="evidence" value="ECO:0007669"/>
    <property type="project" value="InterPro"/>
</dbReference>
<keyword evidence="4" id="KW-1185">Reference proteome</keyword>
<dbReference type="Proteomes" id="UP000190367">
    <property type="component" value="Unassembled WGS sequence"/>
</dbReference>
<dbReference type="OrthoDB" id="9792992at2"/>
<gene>
    <name evidence="3" type="ORF">SAMN04488128_105503</name>
</gene>
<feature type="domain" description="Signal transduction histidine kinase internal region" evidence="2">
    <location>
        <begin position="188"/>
        <end position="264"/>
    </location>
</feature>
<dbReference type="GO" id="GO:0016020">
    <property type="term" value="C:membrane"/>
    <property type="evidence" value="ECO:0007669"/>
    <property type="project" value="InterPro"/>
</dbReference>
<keyword evidence="1" id="KW-1133">Transmembrane helix</keyword>
<proteinExistence type="predicted"/>
<organism evidence="3 4">
    <name type="scientific">Chitinophaga eiseniae</name>
    <dbReference type="NCBI Taxonomy" id="634771"/>
    <lineage>
        <taxon>Bacteria</taxon>
        <taxon>Pseudomonadati</taxon>
        <taxon>Bacteroidota</taxon>
        <taxon>Chitinophagia</taxon>
        <taxon>Chitinophagales</taxon>
        <taxon>Chitinophagaceae</taxon>
        <taxon>Chitinophaga</taxon>
    </lineage>
</organism>
<evidence type="ECO:0000256" key="1">
    <source>
        <dbReference type="SAM" id="Phobius"/>
    </source>
</evidence>
<dbReference type="RefSeq" id="WP_078672296.1">
    <property type="nucleotide sequence ID" value="NZ_FUWZ01000005.1"/>
</dbReference>
<feature type="transmembrane region" description="Helical" evidence="1">
    <location>
        <begin position="75"/>
        <end position="94"/>
    </location>
</feature>
<dbReference type="STRING" id="634771.SAMN04488128_105503"/>
<keyword evidence="1" id="KW-0812">Transmembrane</keyword>
<feature type="transmembrane region" description="Helical" evidence="1">
    <location>
        <begin position="46"/>
        <end position="63"/>
    </location>
</feature>
<dbReference type="PANTHER" id="PTHR34220">
    <property type="entry name" value="SENSOR HISTIDINE KINASE YPDA"/>
    <property type="match status" value="1"/>
</dbReference>
<feature type="transmembrane region" description="Helical" evidence="1">
    <location>
        <begin position="106"/>
        <end position="130"/>
    </location>
</feature>
<dbReference type="InterPro" id="IPR036890">
    <property type="entry name" value="HATPase_C_sf"/>
</dbReference>
<accession>A0A1T4TMM2</accession>
<dbReference type="Gene3D" id="3.30.565.10">
    <property type="entry name" value="Histidine kinase-like ATPase, C-terminal domain"/>
    <property type="match status" value="1"/>
</dbReference>
<dbReference type="PANTHER" id="PTHR34220:SF7">
    <property type="entry name" value="SENSOR HISTIDINE KINASE YPDA"/>
    <property type="match status" value="1"/>
</dbReference>
<evidence type="ECO:0000313" key="4">
    <source>
        <dbReference type="Proteomes" id="UP000190367"/>
    </source>
</evidence>
<reference evidence="4" key="1">
    <citation type="submission" date="2017-02" db="EMBL/GenBank/DDBJ databases">
        <authorList>
            <person name="Varghese N."/>
            <person name="Submissions S."/>
        </authorList>
    </citation>
    <scope>NUCLEOTIDE SEQUENCE [LARGE SCALE GENOMIC DNA]</scope>
    <source>
        <strain evidence="4">DSM 22224</strain>
    </source>
</reference>
<evidence type="ECO:0000313" key="3">
    <source>
        <dbReference type="EMBL" id="SKA41743.1"/>
    </source>
</evidence>
<feature type="transmembrane region" description="Helical" evidence="1">
    <location>
        <begin position="150"/>
        <end position="173"/>
    </location>
</feature>
<dbReference type="InterPro" id="IPR050640">
    <property type="entry name" value="Bact_2-comp_sensor_kinase"/>
</dbReference>
<keyword evidence="3" id="KW-0418">Kinase</keyword>
<dbReference type="AlphaFoldDB" id="A0A1T4TMM2"/>
<sequence>MVEPKQATIEKSGLQKMRSGTFDEQFLNLVFSAMGIFKTMPATTRLQWGLWCLLMLLLFFTLLPEDGFGQSGAYALTNTAFYALVVYGNISFLYPRLFLKKRKVLYFMAVVAGLLLASLVRSYGMVWIYNTFFNDQPHPAPMTTMIFVRNVSGLLTIFLLSFILRIFIAYFVLKRKTEEMQQQHAQTELELLKSQVQPHFLFNTLNNIYYEAFREAPHTALLIEKLSDIMRYFVDESPKDKVNLSTEINFIENYIALEKIRIRHEIGLTFIKDTDDDYRIPPMLLMTFVENIFKHGIDKSSTQNQIAITLLCRDNHLVFNARNELPLHPVVSGQRGSGIDNLRKRLVLLYGDNFELKTERSDNHFNASLTVPL</sequence>
<evidence type="ECO:0000259" key="2">
    <source>
        <dbReference type="Pfam" id="PF06580"/>
    </source>
</evidence>
<dbReference type="EMBL" id="FUWZ01000005">
    <property type="protein sequence ID" value="SKA41743.1"/>
    <property type="molecule type" value="Genomic_DNA"/>
</dbReference>
<dbReference type="InterPro" id="IPR010559">
    <property type="entry name" value="Sig_transdc_His_kin_internal"/>
</dbReference>
<dbReference type="Pfam" id="PF06580">
    <property type="entry name" value="His_kinase"/>
    <property type="match status" value="1"/>
</dbReference>
<keyword evidence="3" id="KW-0808">Transferase</keyword>
<name>A0A1T4TMM2_9BACT</name>